<reference evidence="1 2" key="1">
    <citation type="submission" date="2015-09" db="EMBL/GenBank/DDBJ databases">
        <authorList>
            <consortium name="Pathogen Informatics"/>
        </authorList>
    </citation>
    <scope>NUCLEOTIDE SEQUENCE [LARGE SCALE GENOMIC DNA]</scope>
    <source>
        <strain evidence="1 2">2789STDY5834847</strain>
    </source>
</reference>
<sequence>MPTYTRILTPLPDFIILTDEILTQYNASVFLEVKRNDAIINRRIVADDIARFVRSDRDKNLHFYITTLSLEDENSFNFYDDALCKFVIEGRGGRENVSELEMLELRIMSKTPDSIINKISNAINSKLRKDIGYGSLTIKGNYKVFYNKADLGKKKFVYDIYNPLLPIIEIENNED</sequence>
<proteinExistence type="predicted"/>
<name>A0A174I514_BACUN</name>
<evidence type="ECO:0000313" key="2">
    <source>
        <dbReference type="Proteomes" id="UP000095614"/>
    </source>
</evidence>
<dbReference type="GeneID" id="60368807"/>
<evidence type="ECO:0000313" key="1">
    <source>
        <dbReference type="EMBL" id="CUO80145.1"/>
    </source>
</evidence>
<organism evidence="1 2">
    <name type="scientific">Bacteroides uniformis</name>
    <dbReference type="NCBI Taxonomy" id="820"/>
    <lineage>
        <taxon>Bacteria</taxon>
        <taxon>Pseudomonadati</taxon>
        <taxon>Bacteroidota</taxon>
        <taxon>Bacteroidia</taxon>
        <taxon>Bacteroidales</taxon>
        <taxon>Bacteroidaceae</taxon>
        <taxon>Bacteroides</taxon>
    </lineage>
</organism>
<dbReference type="AlphaFoldDB" id="A0A174I514"/>
<dbReference type="OrthoDB" id="1074594at2"/>
<gene>
    <name evidence="1" type="ORF">ERS852462_01623</name>
</gene>
<accession>A0A174I514</accession>
<dbReference type="EMBL" id="CZAF01000004">
    <property type="protein sequence ID" value="CUO80145.1"/>
    <property type="molecule type" value="Genomic_DNA"/>
</dbReference>
<dbReference type="Proteomes" id="UP000095614">
    <property type="component" value="Unassembled WGS sequence"/>
</dbReference>
<protein>
    <submittedName>
        <fullName evidence="1">Uncharacterized protein</fullName>
    </submittedName>
</protein>
<dbReference type="RefSeq" id="WP_004327354.1">
    <property type="nucleotide sequence ID" value="NZ_CZAF01000004.1"/>
</dbReference>